<accession>A0ACB9QYA1</accession>
<reference evidence="2" key="1">
    <citation type="journal article" date="2023" name="Front. Plant Sci.">
        <title>Chromosomal-level genome assembly of Melastoma candidum provides insights into trichome evolution.</title>
        <authorList>
            <person name="Zhong Y."/>
            <person name="Wu W."/>
            <person name="Sun C."/>
            <person name="Zou P."/>
            <person name="Liu Y."/>
            <person name="Dai S."/>
            <person name="Zhou R."/>
        </authorList>
    </citation>
    <scope>NUCLEOTIDE SEQUENCE [LARGE SCALE GENOMIC DNA]</scope>
</reference>
<sequence>MFEAGFWVWVWRQVVLDQRAEDEVEDTAAEKSGMSRHGLDGSPSGPVSPENAGKLAAGPGAPGGGFAVAADRWAGSEGGAVLGRREVGSGRSGTGEAGCTAVVAAAVVAVYCNWGGRQMHLVIEQGKATRLTVIDEEQRHGDEMAELEESRRERQSRRRQQIAAAIGRWKL</sequence>
<evidence type="ECO:0000313" key="1">
    <source>
        <dbReference type="EMBL" id="KAI4371625.1"/>
    </source>
</evidence>
<dbReference type="EMBL" id="CM042883">
    <property type="protein sequence ID" value="KAI4371625.1"/>
    <property type="molecule type" value="Genomic_DNA"/>
</dbReference>
<name>A0ACB9QYA1_9MYRT</name>
<protein>
    <submittedName>
        <fullName evidence="1">Uncharacterized protein</fullName>
    </submittedName>
</protein>
<evidence type="ECO:0000313" key="2">
    <source>
        <dbReference type="Proteomes" id="UP001057402"/>
    </source>
</evidence>
<proteinExistence type="predicted"/>
<dbReference type="Proteomes" id="UP001057402">
    <property type="component" value="Chromosome 4"/>
</dbReference>
<keyword evidence="2" id="KW-1185">Reference proteome</keyword>
<organism evidence="1 2">
    <name type="scientific">Melastoma candidum</name>
    <dbReference type="NCBI Taxonomy" id="119954"/>
    <lineage>
        <taxon>Eukaryota</taxon>
        <taxon>Viridiplantae</taxon>
        <taxon>Streptophyta</taxon>
        <taxon>Embryophyta</taxon>
        <taxon>Tracheophyta</taxon>
        <taxon>Spermatophyta</taxon>
        <taxon>Magnoliopsida</taxon>
        <taxon>eudicotyledons</taxon>
        <taxon>Gunneridae</taxon>
        <taxon>Pentapetalae</taxon>
        <taxon>rosids</taxon>
        <taxon>malvids</taxon>
        <taxon>Myrtales</taxon>
        <taxon>Melastomataceae</taxon>
        <taxon>Melastomatoideae</taxon>
        <taxon>Melastomateae</taxon>
        <taxon>Melastoma</taxon>
    </lineage>
</organism>
<gene>
    <name evidence="1" type="ORF">MLD38_009952</name>
</gene>
<comment type="caution">
    <text evidence="1">The sequence shown here is derived from an EMBL/GenBank/DDBJ whole genome shotgun (WGS) entry which is preliminary data.</text>
</comment>